<name>A0ABP1EC57_9APHY</name>
<dbReference type="Proteomes" id="UP001497453">
    <property type="component" value="Chromosome 9"/>
</dbReference>
<gene>
    <name evidence="1" type="ORF">GFSPODELE1_LOCUS11232</name>
</gene>
<evidence type="ECO:0000313" key="1">
    <source>
        <dbReference type="EMBL" id="CAL1717460.1"/>
    </source>
</evidence>
<organism evidence="1 2">
    <name type="scientific">Somion occarium</name>
    <dbReference type="NCBI Taxonomy" id="3059160"/>
    <lineage>
        <taxon>Eukaryota</taxon>
        <taxon>Fungi</taxon>
        <taxon>Dikarya</taxon>
        <taxon>Basidiomycota</taxon>
        <taxon>Agaricomycotina</taxon>
        <taxon>Agaricomycetes</taxon>
        <taxon>Polyporales</taxon>
        <taxon>Cerrenaceae</taxon>
        <taxon>Somion</taxon>
    </lineage>
</organism>
<proteinExistence type="predicted"/>
<evidence type="ECO:0000313" key="2">
    <source>
        <dbReference type="Proteomes" id="UP001497453"/>
    </source>
</evidence>
<dbReference type="EMBL" id="OZ037952">
    <property type="protein sequence ID" value="CAL1717460.1"/>
    <property type="molecule type" value="Genomic_DNA"/>
</dbReference>
<reference evidence="2" key="1">
    <citation type="submission" date="2024-04" db="EMBL/GenBank/DDBJ databases">
        <authorList>
            <person name="Shaw F."/>
            <person name="Minotto A."/>
        </authorList>
    </citation>
    <scope>NUCLEOTIDE SEQUENCE [LARGE SCALE GENOMIC DNA]</scope>
</reference>
<sequence length="136" mass="15125">MVIDGSNTHFLYSNPLAPRFLCRLESICYHYLYHPVGQRLSDFPALKSLQFAHGYCEINPVKLTTSLAELQSLRTLALYNIVFGPHSTTPLMAEPDNCALVSARSPMHPSGWRACNADHRVLGLSGTYEKHPDVGP</sequence>
<protein>
    <submittedName>
        <fullName evidence="1">Uncharacterized protein</fullName>
    </submittedName>
</protein>
<accession>A0ABP1EC57</accession>
<keyword evidence="2" id="KW-1185">Reference proteome</keyword>